<evidence type="ECO:0000256" key="2">
    <source>
        <dbReference type="ARBA" id="ARBA00022840"/>
    </source>
</evidence>
<dbReference type="PRINTS" id="PR01657">
    <property type="entry name" value="MCMFAMILY"/>
</dbReference>
<dbReference type="SUPFAM" id="SSF52540">
    <property type="entry name" value="P-loop containing nucleoside triphosphate hydrolases"/>
    <property type="match status" value="1"/>
</dbReference>
<keyword evidence="2 3" id="KW-0067">ATP-binding</keyword>
<sequence>MYMCSVDGCISYKFSPVEEESSSYHDYQEIRMQEHVQKLGIGYTSSQEKNDITDEMKSFFDAFWCSYKDNPLEGRNVIIASFCPQVFGLYVVKLCICLALIGGVQYVDESGTRVRGDCHLLLVGDPGTGKSQFLKFASSLSPRSVLTTGVGTTSAGLTVAAVKDGSEWQLEAGALVLADGGLCCIDEFNSINDRDRSCIHEAMEQQTISVAKAGLVCKLNTRCSILAATNPKGNYDPELVRSIN</sequence>
<dbReference type="GeneID" id="109588381"/>
<dbReference type="RefSeq" id="XP_019860114.1">
    <property type="nucleotide sequence ID" value="XM_020004555.1"/>
</dbReference>
<reference evidence="6" key="1">
    <citation type="journal article" date="2010" name="Nature">
        <title>The Amphimedon queenslandica genome and the evolution of animal complexity.</title>
        <authorList>
            <person name="Srivastava M."/>
            <person name="Simakov O."/>
            <person name="Chapman J."/>
            <person name="Fahey B."/>
            <person name="Gauthier M.E."/>
            <person name="Mitros T."/>
            <person name="Richards G.S."/>
            <person name="Conaco C."/>
            <person name="Dacre M."/>
            <person name="Hellsten U."/>
            <person name="Larroux C."/>
            <person name="Putnam N.H."/>
            <person name="Stanke M."/>
            <person name="Adamska M."/>
            <person name="Darling A."/>
            <person name="Degnan S.M."/>
            <person name="Oakley T.H."/>
            <person name="Plachetzki D.C."/>
            <person name="Zhai Y."/>
            <person name="Adamski M."/>
            <person name="Calcino A."/>
            <person name="Cummins S.F."/>
            <person name="Goodstein D.M."/>
            <person name="Harris C."/>
            <person name="Jackson D.J."/>
            <person name="Leys S.P."/>
            <person name="Shu S."/>
            <person name="Woodcroft B.J."/>
            <person name="Vervoort M."/>
            <person name="Kosik K.S."/>
            <person name="Manning G."/>
            <person name="Degnan B.M."/>
            <person name="Rokhsar D.S."/>
        </authorList>
    </citation>
    <scope>NUCLEOTIDE SEQUENCE [LARGE SCALE GENOMIC DNA]</scope>
</reference>
<comment type="similarity">
    <text evidence="3">Belongs to the MCM family.</text>
</comment>
<dbReference type="KEGG" id="aqu:109588381"/>
<proteinExistence type="inferred from homology"/>
<dbReference type="Pfam" id="PF00493">
    <property type="entry name" value="MCM"/>
    <property type="match status" value="1"/>
</dbReference>
<dbReference type="PANTHER" id="PTHR11630">
    <property type="entry name" value="DNA REPLICATION LICENSING FACTOR MCM FAMILY MEMBER"/>
    <property type="match status" value="1"/>
</dbReference>
<keyword evidence="1 3" id="KW-0547">Nucleotide-binding</keyword>
<organism evidence="5 6">
    <name type="scientific">Amphimedon queenslandica</name>
    <name type="common">Sponge</name>
    <dbReference type="NCBI Taxonomy" id="400682"/>
    <lineage>
        <taxon>Eukaryota</taxon>
        <taxon>Metazoa</taxon>
        <taxon>Porifera</taxon>
        <taxon>Demospongiae</taxon>
        <taxon>Heteroscleromorpha</taxon>
        <taxon>Haplosclerida</taxon>
        <taxon>Niphatidae</taxon>
        <taxon>Amphimedon</taxon>
    </lineage>
</organism>
<dbReference type="GO" id="GO:0005634">
    <property type="term" value="C:nucleus"/>
    <property type="evidence" value="ECO:0007669"/>
    <property type="project" value="UniProtKB-SubCell"/>
</dbReference>
<dbReference type="GO" id="GO:0016787">
    <property type="term" value="F:hydrolase activity"/>
    <property type="evidence" value="ECO:0007669"/>
    <property type="project" value="UniProtKB-KW"/>
</dbReference>
<evidence type="ECO:0000313" key="6">
    <source>
        <dbReference type="Proteomes" id="UP000007879"/>
    </source>
</evidence>
<evidence type="ECO:0000313" key="5">
    <source>
        <dbReference type="EnsemblMetazoa" id="XP_019860114.1"/>
    </source>
</evidence>
<protein>
    <recommendedName>
        <fullName evidence="4">MCM C-terminal AAA(+) ATPase domain-containing protein</fullName>
    </recommendedName>
</protein>
<accession>A0AAN0JT89</accession>
<evidence type="ECO:0000256" key="1">
    <source>
        <dbReference type="ARBA" id="ARBA00022741"/>
    </source>
</evidence>
<dbReference type="EnsemblMetazoa" id="XM_020004555.1">
    <property type="protein sequence ID" value="XP_019860114.1"/>
    <property type="gene ID" value="LOC109588381"/>
</dbReference>
<dbReference type="PROSITE" id="PS50051">
    <property type="entry name" value="MCM_2"/>
    <property type="match status" value="1"/>
</dbReference>
<reference evidence="5" key="2">
    <citation type="submission" date="2024-06" db="UniProtKB">
        <authorList>
            <consortium name="EnsemblMetazoa"/>
        </authorList>
    </citation>
    <scope>IDENTIFICATION</scope>
</reference>
<dbReference type="Proteomes" id="UP000007879">
    <property type="component" value="Unassembled WGS sequence"/>
</dbReference>
<dbReference type="AlphaFoldDB" id="A0AAN0JT89"/>
<keyword evidence="3" id="KW-0238">DNA-binding</keyword>
<dbReference type="Gene3D" id="3.40.50.300">
    <property type="entry name" value="P-loop containing nucleotide triphosphate hydrolases"/>
    <property type="match status" value="1"/>
</dbReference>
<name>A0AAN0JT89_AMPQE</name>
<dbReference type="GO" id="GO:0003697">
    <property type="term" value="F:single-stranded DNA binding"/>
    <property type="evidence" value="ECO:0007669"/>
    <property type="project" value="TreeGrafter"/>
</dbReference>
<dbReference type="SMART" id="SM00350">
    <property type="entry name" value="MCM"/>
    <property type="match status" value="1"/>
</dbReference>
<dbReference type="InterPro" id="IPR001208">
    <property type="entry name" value="MCM_dom"/>
</dbReference>
<keyword evidence="6" id="KW-1185">Reference proteome</keyword>
<dbReference type="PANTHER" id="PTHR11630:SF48">
    <property type="entry name" value="DNA HELICASE MCM9"/>
    <property type="match status" value="1"/>
</dbReference>
<dbReference type="InterPro" id="IPR027417">
    <property type="entry name" value="P-loop_NTPase"/>
</dbReference>
<dbReference type="GO" id="GO:0042555">
    <property type="term" value="C:MCM complex"/>
    <property type="evidence" value="ECO:0007669"/>
    <property type="project" value="TreeGrafter"/>
</dbReference>
<dbReference type="GO" id="GO:0000724">
    <property type="term" value="P:double-strand break repair via homologous recombination"/>
    <property type="evidence" value="ECO:0007669"/>
    <property type="project" value="TreeGrafter"/>
</dbReference>
<dbReference type="GO" id="GO:0005524">
    <property type="term" value="F:ATP binding"/>
    <property type="evidence" value="ECO:0007669"/>
    <property type="project" value="UniProtKB-KW"/>
</dbReference>
<evidence type="ECO:0000256" key="3">
    <source>
        <dbReference type="RuleBase" id="RU004070"/>
    </source>
</evidence>
<evidence type="ECO:0000259" key="4">
    <source>
        <dbReference type="PROSITE" id="PS50051"/>
    </source>
</evidence>
<dbReference type="InterPro" id="IPR031327">
    <property type="entry name" value="MCM"/>
</dbReference>
<feature type="domain" description="MCM C-terminal AAA(+) ATPase" evidence="4">
    <location>
        <begin position="74"/>
        <end position="231"/>
    </location>
</feature>
<dbReference type="GO" id="GO:0017116">
    <property type="term" value="F:single-stranded DNA helicase activity"/>
    <property type="evidence" value="ECO:0007669"/>
    <property type="project" value="TreeGrafter"/>
</dbReference>